<dbReference type="InParanoid" id="A0A2P6NTC1"/>
<dbReference type="Gene3D" id="2.20.110.10">
    <property type="entry name" value="Histone H3 K4-specific methyltransferase SET7/9 N-terminal domain"/>
    <property type="match status" value="4"/>
</dbReference>
<dbReference type="STRING" id="1890364.A0A2P6NTC1"/>
<organism evidence="4 5">
    <name type="scientific">Planoprotostelium fungivorum</name>
    <dbReference type="NCBI Taxonomy" id="1890364"/>
    <lineage>
        <taxon>Eukaryota</taxon>
        <taxon>Amoebozoa</taxon>
        <taxon>Evosea</taxon>
        <taxon>Variosea</taxon>
        <taxon>Cavosteliida</taxon>
        <taxon>Cavosteliaceae</taxon>
        <taxon>Planoprotostelium</taxon>
    </lineage>
</organism>
<feature type="compositionally biased region" description="Basic and acidic residues" evidence="2">
    <location>
        <begin position="379"/>
        <end position="389"/>
    </location>
</feature>
<feature type="region of interest" description="Disordered" evidence="2">
    <location>
        <begin position="379"/>
        <end position="410"/>
    </location>
</feature>
<evidence type="ECO:0000313" key="4">
    <source>
        <dbReference type="EMBL" id="PRP87213.1"/>
    </source>
</evidence>
<feature type="domain" description="F-box" evidence="3">
    <location>
        <begin position="95"/>
        <end position="141"/>
    </location>
</feature>
<dbReference type="Pfam" id="PF02493">
    <property type="entry name" value="MORN"/>
    <property type="match status" value="7"/>
</dbReference>
<dbReference type="InterPro" id="IPR036047">
    <property type="entry name" value="F-box-like_dom_sf"/>
</dbReference>
<dbReference type="SUPFAM" id="SSF82185">
    <property type="entry name" value="Histone H3 K4-specific methyltransferase SET7/9 N-terminal domain"/>
    <property type="match status" value="2"/>
</dbReference>
<dbReference type="GO" id="GO:0005829">
    <property type="term" value="C:cytosol"/>
    <property type="evidence" value="ECO:0007669"/>
    <property type="project" value="TreeGrafter"/>
</dbReference>
<evidence type="ECO:0000259" key="3">
    <source>
        <dbReference type="PROSITE" id="PS50181"/>
    </source>
</evidence>
<feature type="region of interest" description="Disordered" evidence="2">
    <location>
        <begin position="444"/>
        <end position="467"/>
    </location>
</feature>
<dbReference type="Gene3D" id="1.20.1280.50">
    <property type="match status" value="1"/>
</dbReference>
<name>A0A2P6NTC1_9EUKA</name>
<dbReference type="Proteomes" id="UP000241769">
    <property type="component" value="Unassembled WGS sequence"/>
</dbReference>
<dbReference type="InterPro" id="IPR001810">
    <property type="entry name" value="F-box_dom"/>
</dbReference>
<dbReference type="PROSITE" id="PS50181">
    <property type="entry name" value="FBOX"/>
    <property type="match status" value="1"/>
</dbReference>
<evidence type="ECO:0000256" key="1">
    <source>
        <dbReference type="ARBA" id="ARBA00022737"/>
    </source>
</evidence>
<protein>
    <recommendedName>
        <fullName evidence="3">F-box domain-containing protein</fullName>
    </recommendedName>
</protein>
<dbReference type="SUPFAM" id="SSF81383">
    <property type="entry name" value="F-box domain"/>
    <property type="match status" value="1"/>
</dbReference>
<dbReference type="OrthoDB" id="18857at2759"/>
<evidence type="ECO:0000256" key="2">
    <source>
        <dbReference type="SAM" id="MobiDB-lite"/>
    </source>
</evidence>
<dbReference type="AlphaFoldDB" id="A0A2P6NTC1"/>
<dbReference type="EMBL" id="MDYQ01000022">
    <property type="protein sequence ID" value="PRP87213.1"/>
    <property type="molecule type" value="Genomic_DNA"/>
</dbReference>
<dbReference type="Pfam" id="PF12937">
    <property type="entry name" value="F-box-like"/>
    <property type="match status" value="1"/>
</dbReference>
<keyword evidence="1" id="KW-0677">Repeat</keyword>
<sequence>MSVVGSPPTGSPSGMYNNDEEVVTSFHSTFRNNQRNWEEKRDKFRGGLEYVLKIERVLLGEEVESLPSLKEELTNKHNFYSLLLRIPHFVETDRFGYFSVLPSEIVYHIFSYLDYRSLCTSGGVCTKFRDVSRDDPIWERLCITSEIPLDLKFEGKTWKWLALSKLRKWPQNAFKDGPGCFFYDQAEDPEKKDEYCGDWVNNKRTGYGTYIWMTGSSYRGQWKEDQRSGKGERVWPNGNKYIGEYANHKRHGKGEFTFTNGSIFRGQFHENKFIFGTYTWPNGRVYTGEWANVFRHGQGHYSWPDGRTYKGMWKKDKRHGQGEYTWPDGDSFTGNFVDGKRVGAGKLTLKNGDIYQQEWKEERFDEFFKGIDSNRDVKSTKVEAEEPTVKKRKQNVRGEVARETEESGMIEDKEDSVDIGSDDMNEITEDKEEEDTMAIDHQSPTMTMDTNNNNNNNGGRQIPPPKRTRHRLFVGKKWVSFREAIYSGSKSSRERDILEKEKDTTLLNRREHLKSILFTHIPH</sequence>
<accession>A0A2P6NTC1</accession>
<dbReference type="SMART" id="SM00698">
    <property type="entry name" value="MORN"/>
    <property type="match status" value="7"/>
</dbReference>
<comment type="caution">
    <text evidence="4">The sequence shown here is derived from an EMBL/GenBank/DDBJ whole genome shotgun (WGS) entry which is preliminary data.</text>
</comment>
<dbReference type="SMART" id="SM00256">
    <property type="entry name" value="FBOX"/>
    <property type="match status" value="1"/>
</dbReference>
<dbReference type="InterPro" id="IPR003409">
    <property type="entry name" value="MORN"/>
</dbReference>
<gene>
    <name evidence="4" type="ORF">PROFUN_01475</name>
</gene>
<evidence type="ECO:0000313" key="5">
    <source>
        <dbReference type="Proteomes" id="UP000241769"/>
    </source>
</evidence>
<reference evidence="4 5" key="1">
    <citation type="journal article" date="2018" name="Genome Biol. Evol.">
        <title>Multiple Roots of Fruiting Body Formation in Amoebozoa.</title>
        <authorList>
            <person name="Hillmann F."/>
            <person name="Forbes G."/>
            <person name="Novohradska S."/>
            <person name="Ferling I."/>
            <person name="Riege K."/>
            <person name="Groth M."/>
            <person name="Westermann M."/>
            <person name="Marz M."/>
            <person name="Spaller T."/>
            <person name="Winckler T."/>
            <person name="Schaap P."/>
            <person name="Glockner G."/>
        </authorList>
    </citation>
    <scope>NUCLEOTIDE SEQUENCE [LARGE SCALE GENOMIC DNA]</scope>
    <source>
        <strain evidence="4 5">Jena</strain>
    </source>
</reference>
<dbReference type="PANTHER" id="PTHR43215:SF14">
    <property type="entry name" value="RADIAL SPOKE HEAD 1 HOMOLOG"/>
    <property type="match status" value="1"/>
</dbReference>
<dbReference type="PANTHER" id="PTHR43215">
    <property type="entry name" value="RADIAL SPOKE HEAD 1 HOMOLOG"/>
    <property type="match status" value="1"/>
</dbReference>
<keyword evidence="5" id="KW-1185">Reference proteome</keyword>
<proteinExistence type="predicted"/>